<name>A0A7S3ULS6_OXYMA</name>
<gene>
    <name evidence="1" type="ORF">OMAR00292_LOCUS4068</name>
</gene>
<evidence type="ECO:0000313" key="1">
    <source>
        <dbReference type="EMBL" id="CAE0618192.1"/>
    </source>
</evidence>
<protein>
    <submittedName>
        <fullName evidence="1">Uncharacterized protein</fullName>
    </submittedName>
</protein>
<reference evidence="1" key="1">
    <citation type="submission" date="2021-01" db="EMBL/GenBank/DDBJ databases">
        <authorList>
            <person name="Corre E."/>
            <person name="Pelletier E."/>
            <person name="Niang G."/>
            <person name="Scheremetjew M."/>
            <person name="Finn R."/>
            <person name="Kale V."/>
            <person name="Holt S."/>
            <person name="Cochrane G."/>
            <person name="Meng A."/>
            <person name="Brown T."/>
            <person name="Cohen L."/>
        </authorList>
    </citation>
    <scope>NUCLEOTIDE SEQUENCE</scope>
    <source>
        <strain evidence="1">CCMP1795</strain>
    </source>
</reference>
<organism evidence="1">
    <name type="scientific">Oxyrrhis marina</name>
    <name type="common">Dinoflagellate</name>
    <dbReference type="NCBI Taxonomy" id="2969"/>
    <lineage>
        <taxon>Eukaryota</taxon>
        <taxon>Sar</taxon>
        <taxon>Alveolata</taxon>
        <taxon>Dinophyceae</taxon>
        <taxon>Oxyrrhinales</taxon>
        <taxon>Oxyrrhinaceae</taxon>
        <taxon>Oxyrrhis</taxon>
    </lineage>
</organism>
<sequence length="148" mass="17207">MQVQNEKLAGDLMTAQNQMNRTEAGALRMKSDIARLSDDVLAEQAECQKLRQNISVMDVELRKHHAEVVEARNVQKAVETELHQCKASGLELCHRFEIESQLRLQAQEENLKLMETNSQLRQKLLSRKSLCRDRRRFCCWQSLQMDPV</sequence>
<proteinExistence type="predicted"/>
<dbReference type="AlphaFoldDB" id="A0A7S3ULS6"/>
<dbReference type="EMBL" id="HBIT01008013">
    <property type="protein sequence ID" value="CAE0618192.1"/>
    <property type="molecule type" value="Transcribed_RNA"/>
</dbReference>
<accession>A0A7S3ULS6</accession>